<reference evidence="1 2" key="1">
    <citation type="submission" date="2020-08" db="EMBL/GenBank/DDBJ databases">
        <title>Streptomycin Non-resistant strain, P. mexicana.</title>
        <authorList>
            <person name="Ganesh-Kumar S."/>
            <person name="Zhe T."/>
            <person name="Yu Z."/>
            <person name="Min Y."/>
        </authorList>
    </citation>
    <scope>NUCLEOTIDE SEQUENCE [LARGE SCALE GENOMIC DNA]</scope>
    <source>
        <strain evidence="1 2">GTZY2</strain>
    </source>
</reference>
<organism evidence="1 2">
    <name type="scientific">Pseudoxanthomonas mexicana</name>
    <dbReference type="NCBI Taxonomy" id="128785"/>
    <lineage>
        <taxon>Bacteria</taxon>
        <taxon>Pseudomonadati</taxon>
        <taxon>Pseudomonadota</taxon>
        <taxon>Gammaproteobacteria</taxon>
        <taxon>Lysobacterales</taxon>
        <taxon>Lysobacteraceae</taxon>
        <taxon>Pseudoxanthomonas</taxon>
    </lineage>
</organism>
<dbReference type="AlphaFoldDB" id="A0A7G9THX6"/>
<accession>A0A7G9THX6</accession>
<evidence type="ECO:0000313" key="1">
    <source>
        <dbReference type="EMBL" id="QNN79701.1"/>
    </source>
</evidence>
<dbReference type="EMBL" id="CP060731">
    <property type="protein sequence ID" value="QNN79701.1"/>
    <property type="molecule type" value="Genomic_DNA"/>
</dbReference>
<name>A0A7G9THX6_PSEMX</name>
<sequence>MVMLGLIRVDPQLQPDSNIVAGEKIAWTYTWTQTPFTELEGCLKHYLTSNGRQSAYATSWLEIWQELIPQEVTAYLQHQLRIHQFGDVFLSELAPILARDESQYGLGHWRYACWAAVRSMASVSLQYPGNAEILKFTLSSELPRRLRYARAAMDGKLCFSPSHSLPDSALTQVFSTIATDLGDTFWMSPPALGLI</sequence>
<evidence type="ECO:0000313" key="2">
    <source>
        <dbReference type="Proteomes" id="UP000515838"/>
    </source>
</evidence>
<protein>
    <submittedName>
        <fullName evidence="1">Uncharacterized protein</fullName>
    </submittedName>
</protein>
<dbReference type="Proteomes" id="UP000515838">
    <property type="component" value="Chromosome"/>
</dbReference>
<proteinExistence type="predicted"/>
<gene>
    <name evidence="1" type="ORF">IAE60_12810</name>
</gene>